<reference evidence="1 2" key="1">
    <citation type="submission" date="2019-09" db="EMBL/GenBank/DDBJ databases">
        <title>Salinarimonas rosea gen. nov., sp. nov., a new member of the a-2 subgroup of the Proteobacteria.</title>
        <authorList>
            <person name="Liu J."/>
        </authorList>
    </citation>
    <scope>NUCLEOTIDE SEQUENCE [LARGE SCALE GENOMIC DNA]</scope>
    <source>
        <strain evidence="1 2">BN140002</strain>
    </source>
</reference>
<dbReference type="OrthoDB" id="8022886at2"/>
<gene>
    <name evidence="1" type="ORF">F0L46_18925</name>
</gene>
<reference evidence="1 2" key="2">
    <citation type="submission" date="2019-09" db="EMBL/GenBank/DDBJ databases">
        <authorList>
            <person name="Jin C."/>
        </authorList>
    </citation>
    <scope>NUCLEOTIDE SEQUENCE [LARGE SCALE GENOMIC DNA]</scope>
    <source>
        <strain evidence="1 2">BN140002</strain>
    </source>
</reference>
<comment type="caution">
    <text evidence="1">The sequence shown here is derived from an EMBL/GenBank/DDBJ whole genome shotgun (WGS) entry which is preliminary data.</text>
</comment>
<dbReference type="AlphaFoldDB" id="A0A5B2V9Q5"/>
<accession>A0A5B2V9Q5</accession>
<keyword evidence="2" id="KW-1185">Reference proteome</keyword>
<protein>
    <submittedName>
        <fullName evidence="1">Uncharacterized protein</fullName>
    </submittedName>
</protein>
<dbReference type="RefSeq" id="WP_149820440.1">
    <property type="nucleotide sequence ID" value="NZ_VUOA01000034.1"/>
</dbReference>
<proteinExistence type="predicted"/>
<organism evidence="1 2">
    <name type="scientific">Salinarimonas soli</name>
    <dbReference type="NCBI Taxonomy" id="1638099"/>
    <lineage>
        <taxon>Bacteria</taxon>
        <taxon>Pseudomonadati</taxon>
        <taxon>Pseudomonadota</taxon>
        <taxon>Alphaproteobacteria</taxon>
        <taxon>Hyphomicrobiales</taxon>
        <taxon>Salinarimonadaceae</taxon>
        <taxon>Salinarimonas</taxon>
    </lineage>
</organism>
<dbReference type="EMBL" id="VUOA01000034">
    <property type="protein sequence ID" value="KAA2235576.1"/>
    <property type="molecule type" value="Genomic_DNA"/>
</dbReference>
<dbReference type="Proteomes" id="UP000323142">
    <property type="component" value="Unassembled WGS sequence"/>
</dbReference>
<sequence length="71" mass="8715">MRERFPFDPPRFTDGEIESVARHLVRRRIERAGWYPRLAEPDRKRLIRRDVDQHWTVLIPEAMRCLDELPF</sequence>
<name>A0A5B2V9Q5_9HYPH</name>
<evidence type="ECO:0000313" key="2">
    <source>
        <dbReference type="Proteomes" id="UP000323142"/>
    </source>
</evidence>
<evidence type="ECO:0000313" key="1">
    <source>
        <dbReference type="EMBL" id="KAA2235576.1"/>
    </source>
</evidence>